<evidence type="ECO:0000256" key="1">
    <source>
        <dbReference type="SAM" id="MobiDB-lite"/>
    </source>
</evidence>
<dbReference type="SUPFAM" id="SSF47923">
    <property type="entry name" value="Ypt/Rab-GAP domain of gyp1p"/>
    <property type="match status" value="2"/>
</dbReference>
<dbReference type="SMART" id="SM00164">
    <property type="entry name" value="TBC"/>
    <property type="match status" value="1"/>
</dbReference>
<evidence type="ECO:0000313" key="4">
    <source>
        <dbReference type="Proteomes" id="UP000593567"/>
    </source>
</evidence>
<proteinExistence type="predicted"/>
<feature type="region of interest" description="Disordered" evidence="1">
    <location>
        <begin position="196"/>
        <end position="218"/>
    </location>
</feature>
<dbReference type="FunFam" id="1.10.472.80:FF:000008">
    <property type="entry name" value="TBC1 domain family member 10A"/>
    <property type="match status" value="1"/>
</dbReference>
<dbReference type="Gene3D" id="1.10.8.270">
    <property type="entry name" value="putative rabgap domain of human tbc1 domain family member 14 like domains"/>
    <property type="match status" value="1"/>
</dbReference>
<comment type="caution">
    <text evidence="3">The sequence shown here is derived from an EMBL/GenBank/DDBJ whole genome shotgun (WGS) entry which is preliminary data.</text>
</comment>
<dbReference type="InterPro" id="IPR050302">
    <property type="entry name" value="Rab_GAP_TBC_domain"/>
</dbReference>
<dbReference type="GO" id="GO:0005096">
    <property type="term" value="F:GTPase activator activity"/>
    <property type="evidence" value="ECO:0007669"/>
    <property type="project" value="TreeGrafter"/>
</dbReference>
<dbReference type="Gene3D" id="1.10.472.80">
    <property type="entry name" value="Ypt/Rab-GAP domain of gyp1p, domain 3"/>
    <property type="match status" value="1"/>
</dbReference>
<accession>A0A7J7J3C1</accession>
<evidence type="ECO:0000313" key="3">
    <source>
        <dbReference type="EMBL" id="KAF6020710.1"/>
    </source>
</evidence>
<dbReference type="AlphaFoldDB" id="A0A7J7J3C1"/>
<evidence type="ECO:0000259" key="2">
    <source>
        <dbReference type="PROSITE" id="PS50086"/>
    </source>
</evidence>
<sequence>MFADNGGVGQQNLYNVLRAYTAYNPSEGYCQAHAPLVSVLLMHMAEEQAFWCLVAMLDNYLKGYYGGQLEEVGNDGATLLNLLHIVHPKLHKRMLAANIDAPLFMVEWFMCLFARDLPWPSVLRIWDIFFCEGVKILFRVALVLLRHCTAHLSKIPRELYELLSCLKIKNMPREILQAEFLITEAFKLPIKDSDMSREHKKVVRQKIKKSKSAQSSQT</sequence>
<name>A0A7J7J3C1_BUGNE</name>
<dbReference type="OrthoDB" id="159449at2759"/>
<feature type="compositionally biased region" description="Basic residues" evidence="1">
    <location>
        <begin position="198"/>
        <end position="211"/>
    </location>
</feature>
<dbReference type="EMBL" id="VXIV02003148">
    <property type="protein sequence ID" value="KAF6020710.1"/>
    <property type="molecule type" value="Genomic_DNA"/>
</dbReference>
<dbReference type="InterPro" id="IPR035969">
    <property type="entry name" value="Rab-GAP_TBC_sf"/>
</dbReference>
<dbReference type="Pfam" id="PF00566">
    <property type="entry name" value="RabGAP-TBC"/>
    <property type="match status" value="1"/>
</dbReference>
<dbReference type="PANTHER" id="PTHR47219:SF4">
    <property type="entry name" value="TBC1 DOMAIN FAMILY MEMBER 10A"/>
    <property type="match status" value="1"/>
</dbReference>
<organism evidence="3 4">
    <name type="scientific">Bugula neritina</name>
    <name type="common">Brown bryozoan</name>
    <name type="synonym">Sertularia neritina</name>
    <dbReference type="NCBI Taxonomy" id="10212"/>
    <lineage>
        <taxon>Eukaryota</taxon>
        <taxon>Metazoa</taxon>
        <taxon>Spiralia</taxon>
        <taxon>Lophotrochozoa</taxon>
        <taxon>Bryozoa</taxon>
        <taxon>Gymnolaemata</taxon>
        <taxon>Cheilostomatida</taxon>
        <taxon>Flustrina</taxon>
        <taxon>Buguloidea</taxon>
        <taxon>Bugulidae</taxon>
        <taxon>Bugula</taxon>
    </lineage>
</organism>
<dbReference type="InterPro" id="IPR000195">
    <property type="entry name" value="Rab-GAP-TBC_dom"/>
</dbReference>
<dbReference type="PANTHER" id="PTHR47219">
    <property type="entry name" value="RAB GTPASE-ACTIVATING PROTEIN 1-LIKE"/>
    <property type="match status" value="1"/>
</dbReference>
<keyword evidence="4" id="KW-1185">Reference proteome</keyword>
<dbReference type="GO" id="GO:0031267">
    <property type="term" value="F:small GTPase binding"/>
    <property type="evidence" value="ECO:0007669"/>
    <property type="project" value="TreeGrafter"/>
</dbReference>
<reference evidence="3" key="1">
    <citation type="submission" date="2020-06" db="EMBL/GenBank/DDBJ databases">
        <title>Draft genome of Bugula neritina, a colonial animal packing powerful symbionts and potential medicines.</title>
        <authorList>
            <person name="Rayko M."/>
        </authorList>
    </citation>
    <scope>NUCLEOTIDE SEQUENCE [LARGE SCALE GENOMIC DNA]</scope>
    <source>
        <strain evidence="3">Kwan_BN1</strain>
    </source>
</reference>
<gene>
    <name evidence="3" type="ORF">EB796_020960</name>
</gene>
<feature type="domain" description="Rab-GAP TBC" evidence="2">
    <location>
        <begin position="1"/>
        <end position="133"/>
    </location>
</feature>
<protein>
    <submittedName>
        <fullName evidence="3">TBC1D10B</fullName>
    </submittedName>
</protein>
<dbReference type="PROSITE" id="PS50086">
    <property type="entry name" value="TBC_RABGAP"/>
    <property type="match status" value="1"/>
</dbReference>
<dbReference type="Proteomes" id="UP000593567">
    <property type="component" value="Unassembled WGS sequence"/>
</dbReference>